<dbReference type="Proteomes" id="UP001597380">
    <property type="component" value="Unassembled WGS sequence"/>
</dbReference>
<keyword evidence="1" id="KW-0812">Transmembrane</keyword>
<dbReference type="InterPro" id="IPR016064">
    <property type="entry name" value="NAD/diacylglycerol_kinase_sf"/>
</dbReference>
<feature type="transmembrane region" description="Helical" evidence="1">
    <location>
        <begin position="526"/>
        <end position="544"/>
    </location>
</feature>
<keyword evidence="1" id="KW-1133">Transmembrane helix</keyword>
<keyword evidence="3" id="KW-1185">Reference proteome</keyword>
<dbReference type="EMBL" id="JBHUHT010000008">
    <property type="protein sequence ID" value="MFD2095307.1"/>
    <property type="molecule type" value="Genomic_DNA"/>
</dbReference>
<feature type="transmembrane region" description="Helical" evidence="1">
    <location>
        <begin position="397"/>
        <end position="418"/>
    </location>
</feature>
<gene>
    <name evidence="2" type="ORF">ACFSJ3_04860</name>
</gene>
<reference evidence="3" key="1">
    <citation type="journal article" date="2019" name="Int. J. Syst. Evol. Microbiol.">
        <title>The Global Catalogue of Microorganisms (GCM) 10K type strain sequencing project: providing services to taxonomists for standard genome sequencing and annotation.</title>
        <authorList>
            <consortium name="The Broad Institute Genomics Platform"/>
            <consortium name="The Broad Institute Genome Sequencing Center for Infectious Disease"/>
            <person name="Wu L."/>
            <person name="Ma J."/>
        </authorList>
    </citation>
    <scope>NUCLEOTIDE SEQUENCE [LARGE SCALE GENOMIC DNA]</scope>
    <source>
        <strain evidence="3">CGMCC 1.10992</strain>
    </source>
</reference>
<name>A0ABW4XJL7_9GAMM</name>
<keyword evidence="1" id="KW-0472">Membrane</keyword>
<dbReference type="InterPro" id="IPR017438">
    <property type="entry name" value="ATP-NAD_kinase_N"/>
</dbReference>
<evidence type="ECO:0000313" key="2">
    <source>
        <dbReference type="EMBL" id="MFD2095307.1"/>
    </source>
</evidence>
<feature type="transmembrane region" description="Helical" evidence="1">
    <location>
        <begin position="341"/>
        <end position="359"/>
    </location>
</feature>
<dbReference type="Gene3D" id="3.40.50.10330">
    <property type="entry name" value="Probable inorganic polyphosphate/atp-NAD kinase, domain 1"/>
    <property type="match status" value="1"/>
</dbReference>
<dbReference type="PANTHER" id="PTHR20992">
    <property type="entry name" value="AT15442P-RELATED"/>
    <property type="match status" value="1"/>
</dbReference>
<dbReference type="RefSeq" id="WP_345338467.1">
    <property type="nucleotide sequence ID" value="NZ_BAABLI010000005.1"/>
</dbReference>
<feature type="transmembrane region" description="Helical" evidence="1">
    <location>
        <begin position="438"/>
        <end position="457"/>
    </location>
</feature>
<protein>
    <submittedName>
        <fullName evidence="2">TIGR00341 family protein</fullName>
    </submittedName>
</protein>
<dbReference type="InterPro" id="IPR005240">
    <property type="entry name" value="DUF389"/>
</dbReference>
<dbReference type="PANTHER" id="PTHR20992:SF9">
    <property type="entry name" value="AT15442P-RELATED"/>
    <property type="match status" value="1"/>
</dbReference>
<organism evidence="2 3">
    <name type="scientific">Corallincola platygyrae</name>
    <dbReference type="NCBI Taxonomy" id="1193278"/>
    <lineage>
        <taxon>Bacteria</taxon>
        <taxon>Pseudomonadati</taxon>
        <taxon>Pseudomonadota</taxon>
        <taxon>Gammaproteobacteria</taxon>
        <taxon>Alteromonadales</taxon>
        <taxon>Psychromonadaceae</taxon>
        <taxon>Corallincola</taxon>
    </lineage>
</organism>
<feature type="transmembrane region" description="Helical" evidence="1">
    <location>
        <begin position="490"/>
        <end position="514"/>
    </location>
</feature>
<dbReference type="Gene3D" id="2.60.200.40">
    <property type="match status" value="1"/>
</dbReference>
<evidence type="ECO:0000256" key="1">
    <source>
        <dbReference type="SAM" id="Phobius"/>
    </source>
</evidence>
<comment type="caution">
    <text evidence="2">The sequence shown here is derived from an EMBL/GenBank/DDBJ whole genome shotgun (WGS) entry which is preliminary data.</text>
</comment>
<feature type="transmembrane region" description="Helical" evidence="1">
    <location>
        <begin position="365"/>
        <end position="385"/>
    </location>
</feature>
<accession>A0ABW4XJL7</accession>
<dbReference type="Pfam" id="PF04087">
    <property type="entry name" value="DUF389"/>
    <property type="match status" value="1"/>
</dbReference>
<dbReference type="NCBIfam" id="TIGR00341">
    <property type="entry name" value="TIGR00341 family protein"/>
    <property type="match status" value="1"/>
</dbReference>
<sequence length="621" mass="67796">MMCFLLFDLSKQQTVKEELLPLFSEQELTPVAFESRCLPKWPEQARVFLFLNDEQLADVLPFAVESQWQVVVLPHPEASNAMRGIGISGKLSSVVEDGLVLEPNAVDLMFCNGRPVLNAVVVGDVFSLKPGGAVEGFGARIKHLWLSWRRLGHLLPKRYELVTGNGDKINTAAMGITLVEHGKNSVMGRRLLPDSQVNDGMFHAILLAPRSLMEMFRFLIGSMFHRSGKSIPKSIGLIKTSRLEIKSDVGLEFRHDGKELCSKTLEIEAQSRVLQLVPSRDVTVEVAKGDSKEQRKVQHLPTGGAIAELTKRPLQWIAHAATDEFKDLYQALRENASPSSVFLTLMILSTLLATVGLFANSPPVIIGAMILAPLMGPIISLSMALARQDEMLLRGSIYTLFAGLALALLFAVASTWLIPLELSTAEIRARMRPNLLDLAVAVISGIAGAYATARASVAKSMAGVAIAVALVPPLAVTGIGIGWAHPQMMWGAFLLFLTNLSGIVLAAAITFLVLGFAPFQRAKRGLLFSLLAVLAVSVPLAFSFSQMVEQKRLLQQLEGHQVQDIKMTQVRVRLTSPVTVSVLLVSKRPLTQEDFVLSKSEIERVLVQPVVLEATSSLRLE</sequence>
<evidence type="ECO:0000313" key="3">
    <source>
        <dbReference type="Proteomes" id="UP001597380"/>
    </source>
</evidence>
<dbReference type="SUPFAM" id="SSF111331">
    <property type="entry name" value="NAD kinase/diacylglycerol kinase-like"/>
    <property type="match status" value="1"/>
</dbReference>
<proteinExistence type="predicted"/>
<feature type="transmembrane region" description="Helical" evidence="1">
    <location>
        <begin position="464"/>
        <end position="484"/>
    </location>
</feature>